<keyword evidence="2" id="KW-1185">Reference proteome</keyword>
<organism evidence="1 2">
    <name type="scientific">Igneacidithiobacillus copahuensis</name>
    <dbReference type="NCBI Taxonomy" id="2724909"/>
    <lineage>
        <taxon>Bacteria</taxon>
        <taxon>Pseudomonadati</taxon>
        <taxon>Pseudomonadota</taxon>
        <taxon>Acidithiobacillia</taxon>
        <taxon>Acidithiobacillales</taxon>
        <taxon>Acidithiobacillaceae</taxon>
        <taxon>Igneacidithiobacillus</taxon>
    </lineage>
</organism>
<proteinExistence type="predicted"/>
<dbReference type="RefSeq" id="WP_215885631.1">
    <property type="nucleotide sequence ID" value="NZ_JAAXYO010000147.1"/>
</dbReference>
<dbReference type="AlphaFoldDB" id="A0AAE2YQY9"/>
<dbReference type="Proteomes" id="UP001197378">
    <property type="component" value="Unassembled WGS sequence"/>
</dbReference>
<evidence type="ECO:0000313" key="1">
    <source>
        <dbReference type="EMBL" id="MBU2788413.1"/>
    </source>
</evidence>
<evidence type="ECO:0000313" key="2">
    <source>
        <dbReference type="Proteomes" id="UP001197378"/>
    </source>
</evidence>
<protein>
    <submittedName>
        <fullName evidence="1">Uncharacterized protein</fullName>
    </submittedName>
</protein>
<comment type="caution">
    <text evidence="1">The sequence shown here is derived from an EMBL/GenBank/DDBJ whole genome shotgun (WGS) entry which is preliminary data.</text>
</comment>
<dbReference type="EMBL" id="JAAXYO010000147">
    <property type="protein sequence ID" value="MBU2788413.1"/>
    <property type="molecule type" value="Genomic_DNA"/>
</dbReference>
<name>A0AAE2YQY9_9PROT</name>
<sequence length="202" mass="23015">MNNAVATWLITPDEKRIKMATIPSTRNEVLKLLRRQWSGKGEYAVVEEISDPISSSIDLNIFSFFGYDKNNFGMILHSHGCGIPMIADDVSKYLNSKIISRNNWREIELNLDVYEGCQEDHVAWLCMEDHGGTEVAEFGFVLTNRVMLPDCPDTHGGHKYILEVPTVGLLFRFVHIASKLLKCGNVKFRSFSLNQRSDNWFA</sequence>
<gene>
    <name evidence="1" type="ORF">HFQ13_09410</name>
</gene>
<reference evidence="1" key="1">
    <citation type="journal article" date="2021" name="ISME J.">
        <title>Genomic evolution of the class Acidithiobacillia: deep-branching Proteobacteria living in extreme acidic conditions.</title>
        <authorList>
            <person name="Moya-Beltran A."/>
            <person name="Beard S."/>
            <person name="Rojas-Villalobos C."/>
            <person name="Issotta F."/>
            <person name="Gallardo Y."/>
            <person name="Ulloa R."/>
            <person name="Giaveno A."/>
            <person name="Degli Esposti M."/>
            <person name="Johnson D.B."/>
            <person name="Quatrini R."/>
        </authorList>
    </citation>
    <scope>NUCLEOTIDE SEQUENCE</scope>
    <source>
        <strain evidence="1">VAN18-1</strain>
    </source>
</reference>
<accession>A0AAE2YQY9</accession>